<protein>
    <submittedName>
        <fullName evidence="3">Alpha-methylacyl-CoA racemase</fullName>
    </submittedName>
</protein>
<accession>A0A0B4ECR5</accession>
<evidence type="ECO:0000256" key="2">
    <source>
        <dbReference type="SAM" id="MobiDB-lite"/>
    </source>
</evidence>
<comment type="caution">
    <text evidence="3">The sequence shown here is derived from an EMBL/GenBank/DDBJ whole genome shotgun (WGS) entry which is preliminary data.</text>
</comment>
<dbReference type="InterPro" id="IPR023606">
    <property type="entry name" value="CoA-Trfase_III_dom_1_sf"/>
</dbReference>
<dbReference type="PANTHER" id="PTHR48228:SF5">
    <property type="entry name" value="ALPHA-METHYLACYL-COA RACEMASE"/>
    <property type="match status" value="1"/>
</dbReference>
<organism evidence="3 4">
    <name type="scientific">Metarhizium anisopliae (strain ARSEF 549)</name>
    <dbReference type="NCBI Taxonomy" id="3151832"/>
    <lineage>
        <taxon>Eukaryota</taxon>
        <taxon>Fungi</taxon>
        <taxon>Dikarya</taxon>
        <taxon>Ascomycota</taxon>
        <taxon>Pezizomycotina</taxon>
        <taxon>Sordariomycetes</taxon>
        <taxon>Hypocreomycetidae</taxon>
        <taxon>Hypocreales</taxon>
        <taxon>Clavicipitaceae</taxon>
        <taxon>Metarhizium</taxon>
    </lineage>
</organism>
<dbReference type="InterPro" id="IPR003673">
    <property type="entry name" value="CoA-Trfase_fam_III"/>
</dbReference>
<dbReference type="SUPFAM" id="SSF89796">
    <property type="entry name" value="CoA-transferase family III (CaiB/BaiF)"/>
    <property type="match status" value="1"/>
</dbReference>
<dbReference type="Gene3D" id="3.40.50.10540">
    <property type="entry name" value="Crotonobetainyl-coa:carnitine coa-transferase, domain 1"/>
    <property type="match status" value="1"/>
</dbReference>
<dbReference type="Proteomes" id="UP000031186">
    <property type="component" value="Unassembled WGS sequence"/>
</dbReference>
<gene>
    <name evidence="3" type="ORF">MAN_10210</name>
</gene>
<dbReference type="HOGENOM" id="CLU_033975_5_0_1"/>
<dbReference type="Gene3D" id="3.30.1540.10">
    <property type="entry name" value="formyl-coa transferase, domain 3"/>
    <property type="match status" value="1"/>
</dbReference>
<sequence length="470" mass="50253">MTRASAQSHLVPPTSFKLHHHHKIRTNALPSPQNALNHPPPAFNQPHTQGPVHSRPPKASSTPPNMTEIGPPPLTGITVLEFAGLAPGPFAGMLLADAGASVIRIDRASDTRSLPTADALTRHKASISVDLKSPPGTSFIKELVSRGADVLIDPFRPGVLEKLGLGPSVLLALNPRLVYARLTGFRRDGRYAAMAGHDINYLAVSGALSLLGRAADTPHPPTNILADFAGGGANLFQGILLALLARQTTGRGQVVEANMVDGSAYLATFPRLGLKSGVGARGRGRNLLDGGCPYYETYETKDGKYYSVGALEPQFFRLLVEGMGLAGRGLEEKRFDFDEWPAMRALFESTFRQKTRAEWEAIFDGTDACAAPVLEYQELESDAAREGDQRPSVTLRGTPCLAIKQRPAGHSDPVTHGQGAGVPGDGYEGEPLAPGDGGEQALEKWLGWQKGREYDVHKGAYILTKAGSKL</sequence>
<reference evidence="3 4" key="1">
    <citation type="journal article" date="2014" name="Proc. Natl. Acad. Sci. U.S.A.">
        <title>Trajectory and genomic determinants of fungal-pathogen speciation and host adaptation.</title>
        <authorList>
            <person name="Hu X."/>
            <person name="Xiao G."/>
            <person name="Zheng P."/>
            <person name="Shang Y."/>
            <person name="Su Y."/>
            <person name="Zhang X."/>
            <person name="Liu X."/>
            <person name="Zhan S."/>
            <person name="St Leger R.J."/>
            <person name="Wang C."/>
        </authorList>
    </citation>
    <scope>NUCLEOTIDE SEQUENCE [LARGE SCALE GENOMIC DNA]</scope>
    <source>
        <strain evidence="3 4">ARSEF 549</strain>
    </source>
</reference>
<dbReference type="Pfam" id="PF02515">
    <property type="entry name" value="CoA_transf_3"/>
    <property type="match status" value="1"/>
</dbReference>
<proteinExistence type="inferred from homology"/>
<dbReference type="PANTHER" id="PTHR48228">
    <property type="entry name" value="SUCCINYL-COA--D-CITRAMALATE COA-TRANSFERASE"/>
    <property type="match status" value="1"/>
</dbReference>
<dbReference type="OrthoDB" id="16747at2759"/>
<dbReference type="AlphaFoldDB" id="A0A0B4ECR5"/>
<feature type="region of interest" description="Disordered" evidence="2">
    <location>
        <begin position="405"/>
        <end position="439"/>
    </location>
</feature>
<comment type="similarity">
    <text evidence="1">Belongs to the CoA-transferase III family.</text>
</comment>
<dbReference type="GO" id="GO:0003824">
    <property type="term" value="F:catalytic activity"/>
    <property type="evidence" value="ECO:0007669"/>
    <property type="project" value="InterPro"/>
</dbReference>
<dbReference type="InterPro" id="IPR050509">
    <property type="entry name" value="CoA-transferase_III"/>
</dbReference>
<dbReference type="VEuPathDB" id="FungiDB:MAN_10210"/>
<feature type="region of interest" description="Disordered" evidence="2">
    <location>
        <begin position="1"/>
        <end position="20"/>
    </location>
</feature>
<feature type="non-terminal residue" evidence="3">
    <location>
        <position position="1"/>
    </location>
</feature>
<evidence type="ECO:0000313" key="4">
    <source>
        <dbReference type="Proteomes" id="UP000031186"/>
    </source>
</evidence>
<dbReference type="InterPro" id="IPR044855">
    <property type="entry name" value="CoA-Trfase_III_dom3_sf"/>
</dbReference>
<evidence type="ECO:0000256" key="1">
    <source>
        <dbReference type="ARBA" id="ARBA00008383"/>
    </source>
</evidence>
<feature type="region of interest" description="Disordered" evidence="2">
    <location>
        <begin position="29"/>
        <end position="72"/>
    </location>
</feature>
<name>A0A0B4ECR5_METAF</name>
<keyword evidence="4" id="KW-1185">Reference proteome</keyword>
<evidence type="ECO:0000313" key="3">
    <source>
        <dbReference type="EMBL" id="KID59960.1"/>
    </source>
</evidence>
<dbReference type="EMBL" id="AZNF01000022">
    <property type="protein sequence ID" value="KID59960.1"/>
    <property type="molecule type" value="Genomic_DNA"/>
</dbReference>